<feature type="compositionally biased region" description="Polar residues" evidence="1">
    <location>
        <begin position="1"/>
        <end position="14"/>
    </location>
</feature>
<accession>A0ABU2H0G8</accession>
<evidence type="ECO:0000313" key="3">
    <source>
        <dbReference type="EMBL" id="MDS1268793.1"/>
    </source>
</evidence>
<sequence length="149" mass="17174">MDEKSQIQALNRSTPMLPMMPAVPERQTHDDTRAGTTTLPAALDAASDTLIAAQHHRHRAIEFRTFLNQIDRETLPPRRTCTSFWTPTAHTAPITNDWLLAHPRFHLHFIRTYSSRMNLVERFFAKITRRIIRPSTYTSVTKLELALQA</sequence>
<name>A0ABU2H0G8_9ACTN</name>
<protein>
    <submittedName>
        <fullName evidence="3">Transposase</fullName>
    </submittedName>
</protein>
<comment type="caution">
    <text evidence="3">The sequence shown here is derived from an EMBL/GenBank/DDBJ whole genome shotgun (WGS) entry which is preliminary data.</text>
</comment>
<dbReference type="Pfam" id="PF13358">
    <property type="entry name" value="DDE_3"/>
    <property type="match status" value="1"/>
</dbReference>
<gene>
    <name evidence="3" type="ORF">RIF23_00630</name>
</gene>
<dbReference type="EMBL" id="JAVLVT010000001">
    <property type="protein sequence ID" value="MDS1268793.1"/>
    <property type="molecule type" value="Genomic_DNA"/>
</dbReference>
<dbReference type="Proteomes" id="UP001250214">
    <property type="component" value="Unassembled WGS sequence"/>
</dbReference>
<keyword evidence="4" id="KW-1185">Reference proteome</keyword>
<dbReference type="RefSeq" id="WP_310910304.1">
    <property type="nucleotide sequence ID" value="NZ_JAVLVT010000001.1"/>
</dbReference>
<evidence type="ECO:0000256" key="1">
    <source>
        <dbReference type="SAM" id="MobiDB-lite"/>
    </source>
</evidence>
<proteinExistence type="predicted"/>
<dbReference type="InterPro" id="IPR038717">
    <property type="entry name" value="Tc1-like_DDE_dom"/>
</dbReference>
<evidence type="ECO:0000313" key="4">
    <source>
        <dbReference type="Proteomes" id="UP001250214"/>
    </source>
</evidence>
<evidence type="ECO:0000259" key="2">
    <source>
        <dbReference type="Pfam" id="PF13358"/>
    </source>
</evidence>
<reference evidence="4" key="1">
    <citation type="submission" date="2023-07" db="EMBL/GenBank/DDBJ databases">
        <title>Novel species in the genus Lipingzhangella isolated from Sambhar Salt Lake.</title>
        <authorList>
            <person name="Jiya N."/>
            <person name="Kajale S."/>
            <person name="Sharma A."/>
        </authorList>
    </citation>
    <scope>NUCLEOTIDE SEQUENCE [LARGE SCALE GENOMIC DNA]</scope>
    <source>
        <strain evidence="4">LS1_29</strain>
    </source>
</reference>
<feature type="domain" description="Tc1-like transposase DDE" evidence="2">
    <location>
        <begin position="25"/>
        <end position="141"/>
    </location>
</feature>
<organism evidence="3 4">
    <name type="scientific">Lipingzhangella rawalii</name>
    <dbReference type="NCBI Taxonomy" id="2055835"/>
    <lineage>
        <taxon>Bacteria</taxon>
        <taxon>Bacillati</taxon>
        <taxon>Actinomycetota</taxon>
        <taxon>Actinomycetes</taxon>
        <taxon>Streptosporangiales</taxon>
        <taxon>Nocardiopsidaceae</taxon>
        <taxon>Lipingzhangella</taxon>
    </lineage>
</organism>
<feature type="region of interest" description="Disordered" evidence="1">
    <location>
        <begin position="1"/>
        <end position="30"/>
    </location>
</feature>